<protein>
    <submittedName>
        <fullName evidence="2">Uncharacterized protein</fullName>
    </submittedName>
</protein>
<gene>
    <name evidence="2" type="ORF">M419DRAFT_119179</name>
</gene>
<dbReference type="EMBL" id="KI911148">
    <property type="protein sequence ID" value="ETS01457.1"/>
    <property type="molecule type" value="Genomic_DNA"/>
</dbReference>
<accession>A0A024SBB7</accession>
<evidence type="ECO:0000256" key="1">
    <source>
        <dbReference type="SAM" id="MobiDB-lite"/>
    </source>
</evidence>
<sequence length="64" mass="7181">MQMGSRQHWLRPAESGKCTSSKHPGHWSYCEQSERVSKIPGEDPSGKRYSEDDGRSGSFGPLTR</sequence>
<dbReference type="AlphaFoldDB" id="A0A024SBB7"/>
<evidence type="ECO:0000313" key="2">
    <source>
        <dbReference type="EMBL" id="ETS01457.1"/>
    </source>
</evidence>
<name>A0A024SBB7_HYPJR</name>
<evidence type="ECO:0000313" key="3">
    <source>
        <dbReference type="Proteomes" id="UP000024376"/>
    </source>
</evidence>
<reference evidence="3" key="1">
    <citation type="journal article" date="2013" name="Ind. Biotechnol.">
        <title>Comparative genomics analysis of Trichoderma reesei strains.</title>
        <authorList>
            <person name="Koike H."/>
            <person name="Aerts A."/>
            <person name="LaButti K."/>
            <person name="Grigoriev I.V."/>
            <person name="Baker S.E."/>
        </authorList>
    </citation>
    <scope>NUCLEOTIDE SEQUENCE [LARGE SCALE GENOMIC DNA]</scope>
    <source>
        <strain evidence="3">ATCC 56765 / BCRC 32924 / NRRL 11460 / Rut C-30</strain>
    </source>
</reference>
<organism evidence="2 3">
    <name type="scientific">Hypocrea jecorina (strain ATCC 56765 / BCRC 32924 / NRRL 11460 / Rut C-30)</name>
    <name type="common">Trichoderma reesei</name>
    <dbReference type="NCBI Taxonomy" id="1344414"/>
    <lineage>
        <taxon>Eukaryota</taxon>
        <taxon>Fungi</taxon>
        <taxon>Dikarya</taxon>
        <taxon>Ascomycota</taxon>
        <taxon>Pezizomycotina</taxon>
        <taxon>Sordariomycetes</taxon>
        <taxon>Hypocreomycetidae</taxon>
        <taxon>Hypocreales</taxon>
        <taxon>Hypocreaceae</taxon>
        <taxon>Trichoderma</taxon>
    </lineage>
</organism>
<proteinExistence type="predicted"/>
<dbReference type="HOGENOM" id="CLU_2869254_0_0_1"/>
<dbReference type="KEGG" id="trr:M419DRAFT_119179"/>
<dbReference type="Proteomes" id="UP000024376">
    <property type="component" value="Unassembled WGS sequence"/>
</dbReference>
<feature type="compositionally biased region" description="Basic and acidic residues" evidence="1">
    <location>
        <begin position="32"/>
        <end position="55"/>
    </location>
</feature>
<feature type="region of interest" description="Disordered" evidence="1">
    <location>
        <begin position="1"/>
        <end position="64"/>
    </location>
</feature>